<protein>
    <submittedName>
        <fullName evidence="7">Transcription factor, MADS-box</fullName>
    </submittedName>
</protein>
<dbReference type="InterPro" id="IPR036879">
    <property type="entry name" value="TF_MADSbox_sf"/>
</dbReference>
<comment type="caution">
    <text evidence="7">The sequence shown here is derived from an EMBL/GenBank/DDBJ whole genome shotgun (WGS) entry which is preliminary data.</text>
</comment>
<keyword evidence="2" id="KW-0805">Transcription regulation</keyword>
<gene>
    <name evidence="7" type="ORF">RJ641_013257</name>
</gene>
<dbReference type="GO" id="GO:0046983">
    <property type="term" value="F:protein dimerization activity"/>
    <property type="evidence" value="ECO:0007669"/>
    <property type="project" value="InterPro"/>
</dbReference>
<dbReference type="GO" id="GO:0005634">
    <property type="term" value="C:nucleus"/>
    <property type="evidence" value="ECO:0007669"/>
    <property type="project" value="UniProtKB-SubCell"/>
</dbReference>
<dbReference type="PROSITE" id="PS50066">
    <property type="entry name" value="MADS_BOX_2"/>
    <property type="match status" value="1"/>
</dbReference>
<dbReference type="GO" id="GO:0000978">
    <property type="term" value="F:RNA polymerase II cis-regulatory region sequence-specific DNA binding"/>
    <property type="evidence" value="ECO:0007669"/>
    <property type="project" value="TreeGrafter"/>
</dbReference>
<dbReference type="GO" id="GO:0000981">
    <property type="term" value="F:DNA-binding transcription factor activity, RNA polymerase II-specific"/>
    <property type="evidence" value="ECO:0007669"/>
    <property type="project" value="TreeGrafter"/>
</dbReference>
<sequence length="208" mass="23598">MAEASRSKGRKKIPICKIEKKASLDVSFSKRKKGVFKKASELSTLSGAELAIIIFSPANKVHSFGNPNVETIINRFSSRNSIQNSSTIGQHIKALQLANASELNAHLHNMVSQLEMEKKRGEELDRTWDGRPHKFWWEDSLDEMDKEKLMELYKLVEITEKNLEQNFESLARSSMISNAPFPFAYNNSDNGLYHGEGSSYGPVRYPFL</sequence>
<evidence type="ECO:0000256" key="1">
    <source>
        <dbReference type="ARBA" id="ARBA00004123"/>
    </source>
</evidence>
<dbReference type="Gene3D" id="3.40.1810.10">
    <property type="entry name" value="Transcription factor, MADS-box"/>
    <property type="match status" value="1"/>
</dbReference>
<dbReference type="FunFam" id="3.40.1810.10:FF:000006">
    <property type="entry name" value="Agamous-like MADS-box protein AGL62"/>
    <property type="match status" value="1"/>
</dbReference>
<dbReference type="SMART" id="SM00432">
    <property type="entry name" value="MADS"/>
    <property type="match status" value="1"/>
</dbReference>
<dbReference type="AlphaFoldDB" id="A0AAN8W3M0"/>
<dbReference type="Pfam" id="PF00319">
    <property type="entry name" value="SRF-TF"/>
    <property type="match status" value="1"/>
</dbReference>
<dbReference type="PANTHER" id="PTHR11945">
    <property type="entry name" value="MADS BOX PROTEIN"/>
    <property type="match status" value="1"/>
</dbReference>
<accession>A0AAN8W3M0</accession>
<evidence type="ECO:0000259" key="6">
    <source>
        <dbReference type="PROSITE" id="PS50066"/>
    </source>
</evidence>
<proteinExistence type="predicted"/>
<dbReference type="Proteomes" id="UP001370490">
    <property type="component" value="Unassembled WGS sequence"/>
</dbReference>
<organism evidence="7 8">
    <name type="scientific">Dillenia turbinata</name>
    <dbReference type="NCBI Taxonomy" id="194707"/>
    <lineage>
        <taxon>Eukaryota</taxon>
        <taxon>Viridiplantae</taxon>
        <taxon>Streptophyta</taxon>
        <taxon>Embryophyta</taxon>
        <taxon>Tracheophyta</taxon>
        <taxon>Spermatophyta</taxon>
        <taxon>Magnoliopsida</taxon>
        <taxon>eudicotyledons</taxon>
        <taxon>Gunneridae</taxon>
        <taxon>Pentapetalae</taxon>
        <taxon>Dilleniales</taxon>
        <taxon>Dilleniaceae</taxon>
        <taxon>Dillenia</taxon>
    </lineage>
</organism>
<dbReference type="PANTHER" id="PTHR11945:SF629">
    <property type="entry name" value="OS02G0164450 PROTEIN"/>
    <property type="match status" value="1"/>
</dbReference>
<keyword evidence="8" id="KW-1185">Reference proteome</keyword>
<dbReference type="SUPFAM" id="SSF55455">
    <property type="entry name" value="SRF-like"/>
    <property type="match status" value="1"/>
</dbReference>
<keyword evidence="3" id="KW-0238">DNA-binding</keyword>
<evidence type="ECO:0000256" key="3">
    <source>
        <dbReference type="ARBA" id="ARBA00023125"/>
    </source>
</evidence>
<feature type="domain" description="MADS-box" evidence="6">
    <location>
        <begin position="8"/>
        <end position="68"/>
    </location>
</feature>
<keyword evidence="5" id="KW-0539">Nucleus</keyword>
<dbReference type="InterPro" id="IPR002100">
    <property type="entry name" value="TF_MADSbox"/>
</dbReference>
<dbReference type="EMBL" id="JBAMMX010000002">
    <property type="protein sequence ID" value="KAK6945713.1"/>
    <property type="molecule type" value="Genomic_DNA"/>
</dbReference>
<evidence type="ECO:0000313" key="8">
    <source>
        <dbReference type="Proteomes" id="UP001370490"/>
    </source>
</evidence>
<dbReference type="PRINTS" id="PR00404">
    <property type="entry name" value="MADSDOMAIN"/>
</dbReference>
<evidence type="ECO:0000256" key="5">
    <source>
        <dbReference type="ARBA" id="ARBA00023242"/>
    </source>
</evidence>
<evidence type="ECO:0000256" key="2">
    <source>
        <dbReference type="ARBA" id="ARBA00023015"/>
    </source>
</evidence>
<evidence type="ECO:0000313" key="7">
    <source>
        <dbReference type="EMBL" id="KAK6945713.1"/>
    </source>
</evidence>
<keyword evidence="4" id="KW-0804">Transcription</keyword>
<name>A0AAN8W3M0_9MAGN</name>
<reference evidence="7 8" key="1">
    <citation type="submission" date="2023-12" db="EMBL/GenBank/DDBJ databases">
        <title>A high-quality genome assembly for Dillenia turbinata (Dilleniales).</title>
        <authorList>
            <person name="Chanderbali A."/>
        </authorList>
    </citation>
    <scope>NUCLEOTIDE SEQUENCE [LARGE SCALE GENOMIC DNA]</scope>
    <source>
        <strain evidence="7">LSX21</strain>
        <tissue evidence="7">Leaf</tissue>
    </source>
</reference>
<comment type="subcellular location">
    <subcellularLocation>
        <location evidence="1">Nucleus</location>
    </subcellularLocation>
</comment>
<evidence type="ECO:0000256" key="4">
    <source>
        <dbReference type="ARBA" id="ARBA00023163"/>
    </source>
</evidence>